<evidence type="ECO:0008006" key="5">
    <source>
        <dbReference type="Google" id="ProtNLM"/>
    </source>
</evidence>
<keyword evidence="1 2" id="KW-0732">Signal</keyword>
<dbReference type="EMBL" id="VWXF01000002">
    <property type="protein sequence ID" value="NIF21459.1"/>
    <property type="molecule type" value="Genomic_DNA"/>
</dbReference>
<evidence type="ECO:0000313" key="4">
    <source>
        <dbReference type="Proteomes" id="UP001515683"/>
    </source>
</evidence>
<dbReference type="Pfam" id="PF06178">
    <property type="entry name" value="KdgM"/>
    <property type="match status" value="1"/>
</dbReference>
<evidence type="ECO:0000256" key="2">
    <source>
        <dbReference type="SAM" id="SignalP"/>
    </source>
</evidence>
<dbReference type="Gene3D" id="2.40.160.40">
    <property type="entry name" value="monomeric porin ompg"/>
    <property type="match status" value="1"/>
</dbReference>
<keyword evidence="4" id="KW-1185">Reference proteome</keyword>
<protein>
    <recommendedName>
        <fullName evidence="5">Oligogalacturonate-specific porin</fullName>
    </recommendedName>
</protein>
<comment type="caution">
    <text evidence="3">The sequence shown here is derived from an EMBL/GenBank/DDBJ whole genome shotgun (WGS) entry which is preliminary data.</text>
</comment>
<dbReference type="Proteomes" id="UP001515683">
    <property type="component" value="Unassembled WGS sequence"/>
</dbReference>
<name>A0ABX0RCQ8_9GAMM</name>
<dbReference type="PANTHER" id="PTHR38105">
    <property type="entry name" value="OUTER MEMBRANE PROTEIN-RELATED-RELATED"/>
    <property type="match status" value="1"/>
</dbReference>
<accession>A0ABX0RCQ8</accession>
<evidence type="ECO:0000256" key="1">
    <source>
        <dbReference type="ARBA" id="ARBA00022729"/>
    </source>
</evidence>
<feature type="signal peptide" evidence="2">
    <location>
        <begin position="1"/>
        <end position="24"/>
    </location>
</feature>
<proteinExistence type="predicted"/>
<gene>
    <name evidence="3" type="ORF">F3J40_07580</name>
</gene>
<dbReference type="InterPro" id="IPR053713">
    <property type="entry name" value="Bact_OM_Channel_sf"/>
</dbReference>
<feature type="chain" id="PRO_5045932115" description="Oligogalacturonate-specific porin" evidence="2">
    <location>
        <begin position="25"/>
        <end position="231"/>
    </location>
</feature>
<sequence>MLKKKLLPTCVGTGFILLSHSAMALEINYEHKYEDISKEHTDELEISHDFASGLGIGTKFKFKPREKENGDAGRFFGHREITEKEFKINYTADITKSFSVEPGFTFALKKGEEKYKPSLKFKYRPFHSTKLSLRYRKEISDRDEKATKRMDRVDAEISQSIGDFKLSYTFTGYHANEDLYNNKRTDFEHKVELGYHLTKHLTPFIGVKNVSVSKKTSQRQSEFITGISYEF</sequence>
<dbReference type="PANTHER" id="PTHR38105:SF5">
    <property type="entry name" value="OUTER MEMBRANE PROTEIN"/>
    <property type="match status" value="1"/>
</dbReference>
<dbReference type="RefSeq" id="WP_167013390.1">
    <property type="nucleotide sequence ID" value="NZ_VWXF01000002.1"/>
</dbReference>
<evidence type="ECO:0000313" key="3">
    <source>
        <dbReference type="EMBL" id="NIF21459.1"/>
    </source>
</evidence>
<dbReference type="InterPro" id="IPR009331">
    <property type="entry name" value="Oligogalacturonate-sp_porin"/>
</dbReference>
<organism evidence="3 4">
    <name type="scientific">Candidatus Pantoea multigeneris</name>
    <dbReference type="NCBI Taxonomy" id="2608357"/>
    <lineage>
        <taxon>Bacteria</taxon>
        <taxon>Pseudomonadati</taxon>
        <taxon>Pseudomonadota</taxon>
        <taxon>Gammaproteobacteria</taxon>
        <taxon>Enterobacterales</taxon>
        <taxon>Erwiniaceae</taxon>
        <taxon>Pantoea</taxon>
    </lineage>
</organism>
<reference evidence="3 4" key="1">
    <citation type="journal article" date="2019" name="bioRxiv">
        <title>Bacteria contribute to plant secondary compound degradation in a generalist herbivore system.</title>
        <authorList>
            <person name="Francoeur C.B."/>
            <person name="Khadempour L."/>
            <person name="Moreira-Soto R.D."/>
            <person name="Gotting K."/>
            <person name="Book A.J."/>
            <person name="Pinto-Tomas A.A."/>
            <person name="Keefover-Ring K."/>
            <person name="Currie C.R."/>
        </authorList>
    </citation>
    <scope>NUCLEOTIDE SEQUENCE [LARGE SCALE GENOMIC DNA]</scope>
    <source>
        <strain evidence="3">Acro-835</strain>
    </source>
</reference>